<evidence type="ECO:0000256" key="3">
    <source>
        <dbReference type="ARBA" id="ARBA00023002"/>
    </source>
</evidence>
<feature type="binding site" evidence="7">
    <location>
        <position position="305"/>
    </location>
    <ligand>
        <name>[4Fe-4S] cluster</name>
        <dbReference type="ChEBI" id="CHEBI:49883"/>
    </ligand>
</feature>
<dbReference type="SUPFAM" id="SSF51717">
    <property type="entry name" value="Dihydropteroate synthetase-like"/>
    <property type="match status" value="1"/>
</dbReference>
<name>A0AA51RWC3_9GAMM</name>
<keyword evidence="2 7" id="KW-0479">Metal-binding</keyword>
<dbReference type="GO" id="GO:0046429">
    <property type="term" value="F:4-hydroxy-3-methylbut-2-en-1-yl diphosphate synthase activity (ferredoxin)"/>
    <property type="evidence" value="ECO:0007669"/>
    <property type="project" value="UniProtKB-UniRule"/>
</dbReference>
<keyword evidence="6 7" id="KW-0414">Isoprene biosynthesis</keyword>
<dbReference type="InterPro" id="IPR045854">
    <property type="entry name" value="NO2/SO3_Rdtase_4Fe4S_sf"/>
</dbReference>
<dbReference type="InterPro" id="IPR058578">
    <property type="entry name" value="IspG_TIM"/>
</dbReference>
<dbReference type="GO" id="GO:0141197">
    <property type="term" value="F:4-hydroxy-3-methylbut-2-enyl-diphosphate synthase activity (flavodoxin)"/>
    <property type="evidence" value="ECO:0007669"/>
    <property type="project" value="UniProtKB-EC"/>
</dbReference>
<dbReference type="Pfam" id="PF26540">
    <property type="entry name" value="GcpE_C"/>
    <property type="match status" value="1"/>
</dbReference>
<dbReference type="InterPro" id="IPR058579">
    <property type="entry name" value="IspG_C"/>
</dbReference>
<keyword evidence="1 7" id="KW-0004">4Fe-4S</keyword>
<dbReference type="NCBIfam" id="TIGR00612">
    <property type="entry name" value="ispG_gcpE"/>
    <property type="match status" value="1"/>
</dbReference>
<evidence type="ECO:0000259" key="8">
    <source>
        <dbReference type="Pfam" id="PF04551"/>
    </source>
</evidence>
<dbReference type="FunFam" id="3.20.20.20:FF:000001">
    <property type="entry name" value="4-hydroxy-3-methylbut-2-en-1-yl diphosphate synthase (flavodoxin)"/>
    <property type="match status" value="1"/>
</dbReference>
<comment type="function">
    <text evidence="7">Converts 2C-methyl-D-erythritol 2,4-cyclodiphosphate (ME-2,4cPP) into 1-hydroxy-2-methyl-2-(E)-butenyl 4-diphosphate.</text>
</comment>
<comment type="similarity">
    <text evidence="7">Belongs to the IspG family.</text>
</comment>
<proteinExistence type="inferred from homology"/>
<dbReference type="Pfam" id="PF04551">
    <property type="entry name" value="GcpE"/>
    <property type="match status" value="1"/>
</dbReference>
<feature type="domain" description="IspG C-terminal" evidence="9">
    <location>
        <begin position="266"/>
        <end position="353"/>
    </location>
</feature>
<dbReference type="Gene3D" id="3.30.413.10">
    <property type="entry name" value="Sulfite Reductase Hemoprotein, domain 1"/>
    <property type="match status" value="1"/>
</dbReference>
<evidence type="ECO:0000313" key="11">
    <source>
        <dbReference type="Proteomes" id="UP001239782"/>
    </source>
</evidence>
<dbReference type="AlphaFoldDB" id="A0AA51RWC3"/>
<evidence type="ECO:0000313" key="10">
    <source>
        <dbReference type="EMBL" id="WMS88861.1"/>
    </source>
</evidence>
<dbReference type="GO" id="GO:0051539">
    <property type="term" value="F:4 iron, 4 sulfur cluster binding"/>
    <property type="evidence" value="ECO:0007669"/>
    <property type="project" value="UniProtKB-UniRule"/>
</dbReference>
<feature type="binding site" evidence="7">
    <location>
        <position position="270"/>
    </location>
    <ligand>
        <name>[4Fe-4S] cluster</name>
        <dbReference type="ChEBI" id="CHEBI:49883"/>
    </ligand>
</feature>
<dbReference type="GO" id="GO:0019288">
    <property type="term" value="P:isopentenyl diphosphate biosynthetic process, methylerythritol 4-phosphate pathway"/>
    <property type="evidence" value="ECO:0007669"/>
    <property type="project" value="UniProtKB-UniRule"/>
</dbReference>
<dbReference type="GO" id="GO:0016114">
    <property type="term" value="P:terpenoid biosynthetic process"/>
    <property type="evidence" value="ECO:0007669"/>
    <property type="project" value="InterPro"/>
</dbReference>
<gene>
    <name evidence="7 10" type="primary">ispG</name>
    <name evidence="10" type="synonym">gcpE</name>
    <name evidence="10" type="ORF">Q9312_08060</name>
</gene>
<evidence type="ECO:0000256" key="6">
    <source>
        <dbReference type="ARBA" id="ARBA00023229"/>
    </source>
</evidence>
<dbReference type="EC" id="1.17.7.3" evidence="7"/>
<feature type="binding site" evidence="7">
    <location>
        <position position="273"/>
    </location>
    <ligand>
        <name>[4Fe-4S] cluster</name>
        <dbReference type="ChEBI" id="CHEBI:49883"/>
    </ligand>
</feature>
<evidence type="ECO:0000256" key="2">
    <source>
        <dbReference type="ARBA" id="ARBA00022723"/>
    </source>
</evidence>
<evidence type="ECO:0000256" key="1">
    <source>
        <dbReference type="ARBA" id="ARBA00022485"/>
    </source>
</evidence>
<dbReference type="EMBL" id="CP133548">
    <property type="protein sequence ID" value="WMS88861.1"/>
    <property type="molecule type" value="Genomic_DNA"/>
</dbReference>
<dbReference type="PANTHER" id="PTHR30454:SF0">
    <property type="entry name" value="4-HYDROXY-3-METHYLBUT-2-EN-1-YL DIPHOSPHATE SYNTHASE (FERREDOXIN), CHLOROPLASTIC"/>
    <property type="match status" value="1"/>
</dbReference>
<organism evidence="10 11">
    <name type="scientific">Pleionea litopenaei</name>
    <dbReference type="NCBI Taxonomy" id="3070815"/>
    <lineage>
        <taxon>Bacteria</taxon>
        <taxon>Pseudomonadati</taxon>
        <taxon>Pseudomonadota</taxon>
        <taxon>Gammaproteobacteria</taxon>
        <taxon>Oceanospirillales</taxon>
        <taxon>Pleioneaceae</taxon>
        <taxon>Pleionea</taxon>
    </lineage>
</organism>
<dbReference type="HAMAP" id="MF_00159">
    <property type="entry name" value="IspG"/>
    <property type="match status" value="1"/>
</dbReference>
<evidence type="ECO:0000256" key="4">
    <source>
        <dbReference type="ARBA" id="ARBA00023004"/>
    </source>
</evidence>
<comment type="catalytic activity">
    <reaction evidence="7">
        <text>(2E)-4-hydroxy-3-methylbut-2-enyl diphosphate + oxidized [flavodoxin] + H2O + 2 H(+) = 2-C-methyl-D-erythritol 2,4-cyclic diphosphate + reduced [flavodoxin]</text>
        <dbReference type="Rhea" id="RHEA:43604"/>
        <dbReference type="Rhea" id="RHEA-COMP:10622"/>
        <dbReference type="Rhea" id="RHEA-COMP:10623"/>
        <dbReference type="ChEBI" id="CHEBI:15377"/>
        <dbReference type="ChEBI" id="CHEBI:15378"/>
        <dbReference type="ChEBI" id="CHEBI:57618"/>
        <dbReference type="ChEBI" id="CHEBI:58210"/>
        <dbReference type="ChEBI" id="CHEBI:58483"/>
        <dbReference type="ChEBI" id="CHEBI:128753"/>
        <dbReference type="EC" id="1.17.7.3"/>
    </reaction>
</comment>
<feature type="domain" description="IspG TIM-barrel" evidence="8">
    <location>
        <begin position="13"/>
        <end position="251"/>
    </location>
</feature>
<dbReference type="RefSeq" id="WP_309204081.1">
    <property type="nucleotide sequence ID" value="NZ_CP133548.1"/>
</dbReference>
<dbReference type="InterPro" id="IPR011005">
    <property type="entry name" value="Dihydropteroate_synth-like_sf"/>
</dbReference>
<dbReference type="InterPro" id="IPR004588">
    <property type="entry name" value="IspG_bac-typ"/>
</dbReference>
<keyword evidence="4 7" id="KW-0408">Iron</keyword>
<comment type="cofactor">
    <cofactor evidence="7">
        <name>[4Fe-4S] cluster</name>
        <dbReference type="ChEBI" id="CHEBI:49883"/>
    </cofactor>
    <text evidence="7">Binds 1 [4Fe-4S] cluster.</text>
</comment>
<reference evidence="10 11" key="1">
    <citation type="submission" date="2023-08" db="EMBL/GenBank/DDBJ databases">
        <title>Pleionea litopenaei sp. nov., isolated from stomach of juvenile Litopenaeus vannamei.</title>
        <authorList>
            <person name="Rho A.M."/>
            <person name="Hwang C.Y."/>
        </authorList>
    </citation>
    <scope>NUCLEOTIDE SEQUENCE [LARGE SCALE GENOMIC DNA]</scope>
    <source>
        <strain evidence="10 11">HL-JVS1</strain>
    </source>
</reference>
<dbReference type="PANTHER" id="PTHR30454">
    <property type="entry name" value="4-HYDROXY-3-METHYLBUT-2-EN-1-YL DIPHOSPHATE SYNTHASE"/>
    <property type="match status" value="1"/>
</dbReference>
<dbReference type="Gene3D" id="3.20.20.20">
    <property type="entry name" value="Dihydropteroate synthase-like"/>
    <property type="match status" value="1"/>
</dbReference>
<keyword evidence="11" id="KW-1185">Reference proteome</keyword>
<dbReference type="InterPro" id="IPR016425">
    <property type="entry name" value="IspG_bac"/>
</dbReference>
<comment type="pathway">
    <text evidence="7">Isoprenoid biosynthesis; isopentenyl diphosphate biosynthesis via DXP pathway; isopentenyl diphosphate from 1-deoxy-D-xylulose 5-phosphate: step 5/6.</text>
</comment>
<dbReference type="Proteomes" id="UP001239782">
    <property type="component" value="Chromosome"/>
</dbReference>
<protein>
    <recommendedName>
        <fullName evidence="7">4-hydroxy-3-methylbut-2-en-1-yl diphosphate synthase (flavodoxin)</fullName>
        <ecNumber evidence="7">1.17.7.3</ecNumber>
    </recommendedName>
    <alternativeName>
        <fullName evidence="7">1-hydroxy-2-methyl-2-(E)-butenyl 4-diphosphate synthase</fullName>
    </alternativeName>
</protein>
<evidence type="ECO:0000256" key="5">
    <source>
        <dbReference type="ARBA" id="ARBA00023014"/>
    </source>
</evidence>
<dbReference type="KEGG" id="plei:Q9312_08060"/>
<feature type="binding site" evidence="7">
    <location>
        <position position="312"/>
    </location>
    <ligand>
        <name>[4Fe-4S] cluster</name>
        <dbReference type="ChEBI" id="CHEBI:49883"/>
    </ligand>
</feature>
<dbReference type="GO" id="GO:0005506">
    <property type="term" value="F:iron ion binding"/>
    <property type="evidence" value="ECO:0007669"/>
    <property type="project" value="InterPro"/>
</dbReference>
<evidence type="ECO:0000256" key="7">
    <source>
        <dbReference type="HAMAP-Rule" id="MF_00159"/>
    </source>
</evidence>
<evidence type="ECO:0000259" key="9">
    <source>
        <dbReference type="Pfam" id="PF26540"/>
    </source>
</evidence>
<dbReference type="SUPFAM" id="SSF56014">
    <property type="entry name" value="Nitrite and sulphite reductase 4Fe-4S domain-like"/>
    <property type="match status" value="1"/>
</dbReference>
<keyword evidence="3 7" id="KW-0560">Oxidoreductase</keyword>
<accession>A0AA51RWC3</accession>
<dbReference type="PIRSF" id="PIRSF004640">
    <property type="entry name" value="IspG"/>
    <property type="match status" value="1"/>
</dbReference>
<sequence length="377" mass="40769">MKGLSWIKRRPSKKIWVGNVPIGGDAPIAVQSMTNTDTCDVAATLKQIQQLADAGADLVRVSIPTMDAAEAFKSIKLAAPLPLIADIHFDYRIALKVADYGVDCLRINPGNIGNEQRVRAVIDCAKDKNIPIRIGVNAGSLEKDLQVKYGEPTPEALVESAMRHIDILDRHNFDNYKISLKASDVFMTVSAYRILASQIEQPLHLGITEAGGLRSGAVKSSVGLGLLLSEGIGDTIRVSLAADPVEEIKVGFDILKSLSLRQRGINFIACPSCSRQQFDVIKTVNELESRLEDVRESLDVAIIGCVVNGPGEAKEADIGLTGGAGSSLVYKEGQKDHKVENDQLVDALEKQIRERVKQREDEVAKKSGGQPVIAVQS</sequence>
<keyword evidence="5 7" id="KW-0411">Iron-sulfur</keyword>
<dbReference type="NCBIfam" id="NF001540">
    <property type="entry name" value="PRK00366.1"/>
    <property type="match status" value="1"/>
</dbReference>